<dbReference type="Gene3D" id="3.50.50.100">
    <property type="match status" value="1"/>
</dbReference>
<dbReference type="Proteomes" id="UP000275456">
    <property type="component" value="Unassembled WGS sequence"/>
</dbReference>
<evidence type="ECO:0000313" key="2">
    <source>
        <dbReference type="EMBL" id="ROR66480.1"/>
    </source>
</evidence>
<dbReference type="AlphaFoldDB" id="A0A3N2AU30"/>
<keyword evidence="3" id="KW-1185">Reference proteome</keyword>
<gene>
    <name evidence="2" type="ORF">EDD26_1863</name>
</gene>
<protein>
    <submittedName>
        <fullName evidence="2">Sulfide:quinone oxidoreductase</fullName>
    </submittedName>
</protein>
<feature type="domain" description="FAD/NAD(P)-binding" evidence="1">
    <location>
        <begin position="7"/>
        <end position="304"/>
    </location>
</feature>
<dbReference type="SUPFAM" id="SSF51905">
    <property type="entry name" value="FAD/NAD(P)-binding domain"/>
    <property type="match status" value="1"/>
</dbReference>
<organism evidence="2 3">
    <name type="scientific">Agrococcus jenensis</name>
    <dbReference type="NCBI Taxonomy" id="46353"/>
    <lineage>
        <taxon>Bacteria</taxon>
        <taxon>Bacillati</taxon>
        <taxon>Actinomycetota</taxon>
        <taxon>Actinomycetes</taxon>
        <taxon>Micrococcales</taxon>
        <taxon>Microbacteriaceae</taxon>
        <taxon>Agrococcus</taxon>
    </lineage>
</organism>
<accession>A0A3N2AU30</accession>
<evidence type="ECO:0000313" key="3">
    <source>
        <dbReference type="Proteomes" id="UP000275456"/>
    </source>
</evidence>
<evidence type="ECO:0000259" key="1">
    <source>
        <dbReference type="Pfam" id="PF07992"/>
    </source>
</evidence>
<dbReference type="InterPro" id="IPR015904">
    <property type="entry name" value="Sulphide_quinone_reductase"/>
</dbReference>
<dbReference type="GO" id="GO:0070221">
    <property type="term" value="P:sulfide oxidation, using sulfide:quinone oxidoreductase"/>
    <property type="evidence" value="ECO:0007669"/>
    <property type="project" value="TreeGrafter"/>
</dbReference>
<dbReference type="EMBL" id="RKHJ01000001">
    <property type="protein sequence ID" value="ROR66480.1"/>
    <property type="molecule type" value="Genomic_DNA"/>
</dbReference>
<dbReference type="OrthoDB" id="9802771at2"/>
<dbReference type="InterPro" id="IPR036188">
    <property type="entry name" value="FAD/NAD-bd_sf"/>
</dbReference>
<sequence length="394" mass="43390">MTSERVHDVLVVGGGNGGLSAAAHLLRKGCRDVGMIEPAERHVYKPLQHYVGTGRARQDELVREQSSLVPEGVEWYRTAAVAIDPVRRIVRCADGREVRGADIVLAPGARIDWSLLPGAERALAEGTAITTWDDRELERARSRIAATTSGRAIFHVHGQPASGQETAFKPLFIACDTWRAAGVLDRIEVVLVHEGARLHRVEAIEREIRRHLDDYGVDVRLGTRLQSIDGDAVALVGPYGSGTEHADLIVLHAPYAPHPFIAASGLDAEGTGGFVAVDPETLRHPEHPRIWAVGDGADLGDARTGGALRKQVTTVVENIRRARGGQPLQRYDGYTVAPIMTARRSLSFGEYDRELRVRRSLPVPDEIRSSPLWYALDRYALPQVYWHRILKGRL</sequence>
<proteinExistence type="predicted"/>
<dbReference type="Pfam" id="PF07992">
    <property type="entry name" value="Pyr_redox_2"/>
    <property type="match status" value="1"/>
</dbReference>
<name>A0A3N2AU30_9MICO</name>
<dbReference type="GO" id="GO:0070224">
    <property type="term" value="F:sulfide:quinone oxidoreductase activity"/>
    <property type="evidence" value="ECO:0007669"/>
    <property type="project" value="TreeGrafter"/>
</dbReference>
<dbReference type="RefSeq" id="WP_123697463.1">
    <property type="nucleotide sequence ID" value="NZ_RKHJ01000001.1"/>
</dbReference>
<reference evidence="2 3" key="1">
    <citation type="submission" date="2018-11" db="EMBL/GenBank/DDBJ databases">
        <title>Sequencing the genomes of 1000 actinobacteria strains.</title>
        <authorList>
            <person name="Klenk H.-P."/>
        </authorList>
    </citation>
    <scope>NUCLEOTIDE SEQUENCE [LARGE SCALE GENOMIC DNA]</scope>
    <source>
        <strain evidence="2 3">DSM 9580</strain>
    </source>
</reference>
<dbReference type="PANTHER" id="PTHR10632">
    <property type="entry name" value="SULFIDE:QUINONE OXIDOREDUCTASE"/>
    <property type="match status" value="1"/>
</dbReference>
<comment type="caution">
    <text evidence="2">The sequence shown here is derived from an EMBL/GenBank/DDBJ whole genome shotgun (WGS) entry which is preliminary data.</text>
</comment>
<dbReference type="InterPro" id="IPR023753">
    <property type="entry name" value="FAD/NAD-binding_dom"/>
</dbReference>
<dbReference type="PANTHER" id="PTHR10632:SF2">
    <property type="entry name" value="SULFIDE:QUINONE OXIDOREDUCTASE, MITOCHONDRIAL"/>
    <property type="match status" value="1"/>
</dbReference>
<dbReference type="GO" id="GO:0071949">
    <property type="term" value="F:FAD binding"/>
    <property type="evidence" value="ECO:0007669"/>
    <property type="project" value="TreeGrafter"/>
</dbReference>
<dbReference type="PRINTS" id="PR00411">
    <property type="entry name" value="PNDRDTASEI"/>
</dbReference>